<dbReference type="PANTHER" id="PTHR43133:SF46">
    <property type="entry name" value="RNA POLYMERASE SIGMA-70 FACTOR ECF SUBFAMILY"/>
    <property type="match status" value="1"/>
</dbReference>
<evidence type="ECO:0000256" key="1">
    <source>
        <dbReference type="ARBA" id="ARBA00010641"/>
    </source>
</evidence>
<dbReference type="InterPro" id="IPR039425">
    <property type="entry name" value="RNA_pol_sigma-70-like"/>
</dbReference>
<dbReference type="InterPro" id="IPR036388">
    <property type="entry name" value="WH-like_DNA-bd_sf"/>
</dbReference>
<keyword evidence="3" id="KW-0731">Sigma factor</keyword>
<dbReference type="OrthoDB" id="799938at2"/>
<dbReference type="AlphaFoldDB" id="A0A4S8HM93"/>
<evidence type="ECO:0000259" key="5">
    <source>
        <dbReference type="Pfam" id="PF04542"/>
    </source>
</evidence>
<feature type="domain" description="RNA polymerase sigma-70 region 2" evidence="5">
    <location>
        <begin position="27"/>
        <end position="93"/>
    </location>
</feature>
<evidence type="ECO:0000313" key="8">
    <source>
        <dbReference type="Proteomes" id="UP000306918"/>
    </source>
</evidence>
<keyword evidence="8" id="KW-1185">Reference proteome</keyword>
<evidence type="ECO:0000313" key="7">
    <source>
        <dbReference type="EMBL" id="THU35811.1"/>
    </source>
</evidence>
<dbReference type="PANTHER" id="PTHR43133">
    <property type="entry name" value="RNA POLYMERASE ECF-TYPE SIGMA FACTO"/>
    <property type="match status" value="1"/>
</dbReference>
<keyword evidence="2" id="KW-0805">Transcription regulation</keyword>
<protein>
    <submittedName>
        <fullName evidence="7">Sigma-70 family RNA polymerase sigma factor</fullName>
    </submittedName>
</protein>
<comment type="similarity">
    <text evidence="1">Belongs to the sigma-70 factor family. ECF subfamily.</text>
</comment>
<dbReference type="NCBIfam" id="TIGR02937">
    <property type="entry name" value="sigma70-ECF"/>
    <property type="match status" value="1"/>
</dbReference>
<dbReference type="Gene3D" id="1.10.10.10">
    <property type="entry name" value="Winged helix-like DNA-binding domain superfamily/Winged helix DNA-binding domain"/>
    <property type="match status" value="1"/>
</dbReference>
<comment type="caution">
    <text evidence="7">The sequence shown here is derived from an EMBL/GenBank/DDBJ whole genome shotgun (WGS) entry which is preliminary data.</text>
</comment>
<dbReference type="RefSeq" id="WP_136579052.1">
    <property type="nucleotide sequence ID" value="NZ_STFF01000006.1"/>
</dbReference>
<organism evidence="7 8">
    <name type="scientific">Niastella caeni</name>
    <dbReference type="NCBI Taxonomy" id="2569763"/>
    <lineage>
        <taxon>Bacteria</taxon>
        <taxon>Pseudomonadati</taxon>
        <taxon>Bacteroidota</taxon>
        <taxon>Chitinophagia</taxon>
        <taxon>Chitinophagales</taxon>
        <taxon>Chitinophagaceae</taxon>
        <taxon>Niastella</taxon>
    </lineage>
</organism>
<sequence>MSKINQHSERQLLLQISTGDEQAFSMLVNMYSGLLFTYLVKLTKDRDIASDVVQEIFTQLWLTRESLKGVESFRSWLFVISRHHAVRMLKNIDRENRKRQEWHQLTQTSLDNPEVRDQASLKDAYDSLVQHAIDRLPPQQKKVWILARLEGKKYAEIALEMNISRETVKKYLQIASSSIVDYIRNYGLNIIIAFLIRKL</sequence>
<gene>
    <name evidence="7" type="ORF">FAM09_20640</name>
</gene>
<dbReference type="SUPFAM" id="SSF88659">
    <property type="entry name" value="Sigma3 and sigma4 domains of RNA polymerase sigma factors"/>
    <property type="match status" value="1"/>
</dbReference>
<dbReference type="InterPro" id="IPR013324">
    <property type="entry name" value="RNA_pol_sigma_r3/r4-like"/>
</dbReference>
<dbReference type="InterPro" id="IPR014284">
    <property type="entry name" value="RNA_pol_sigma-70_dom"/>
</dbReference>
<evidence type="ECO:0000256" key="2">
    <source>
        <dbReference type="ARBA" id="ARBA00023015"/>
    </source>
</evidence>
<dbReference type="Pfam" id="PF04542">
    <property type="entry name" value="Sigma70_r2"/>
    <property type="match status" value="1"/>
</dbReference>
<dbReference type="InterPro" id="IPR007627">
    <property type="entry name" value="RNA_pol_sigma70_r2"/>
</dbReference>
<dbReference type="InterPro" id="IPR013249">
    <property type="entry name" value="RNA_pol_sigma70_r4_t2"/>
</dbReference>
<dbReference type="Pfam" id="PF08281">
    <property type="entry name" value="Sigma70_r4_2"/>
    <property type="match status" value="1"/>
</dbReference>
<keyword evidence="4" id="KW-0804">Transcription</keyword>
<dbReference type="InterPro" id="IPR013325">
    <property type="entry name" value="RNA_pol_sigma_r2"/>
</dbReference>
<dbReference type="CDD" id="cd06171">
    <property type="entry name" value="Sigma70_r4"/>
    <property type="match status" value="1"/>
</dbReference>
<dbReference type="EMBL" id="STFF01000006">
    <property type="protein sequence ID" value="THU35811.1"/>
    <property type="molecule type" value="Genomic_DNA"/>
</dbReference>
<evidence type="ECO:0000259" key="6">
    <source>
        <dbReference type="Pfam" id="PF08281"/>
    </source>
</evidence>
<accession>A0A4S8HM93</accession>
<dbReference type="Proteomes" id="UP000306918">
    <property type="component" value="Unassembled WGS sequence"/>
</dbReference>
<dbReference type="Gene3D" id="1.10.1740.10">
    <property type="match status" value="1"/>
</dbReference>
<proteinExistence type="inferred from homology"/>
<evidence type="ECO:0000256" key="3">
    <source>
        <dbReference type="ARBA" id="ARBA00023082"/>
    </source>
</evidence>
<dbReference type="GO" id="GO:0006352">
    <property type="term" value="P:DNA-templated transcription initiation"/>
    <property type="evidence" value="ECO:0007669"/>
    <property type="project" value="InterPro"/>
</dbReference>
<dbReference type="SUPFAM" id="SSF88946">
    <property type="entry name" value="Sigma2 domain of RNA polymerase sigma factors"/>
    <property type="match status" value="1"/>
</dbReference>
<evidence type="ECO:0000256" key="4">
    <source>
        <dbReference type="ARBA" id="ARBA00023163"/>
    </source>
</evidence>
<dbReference type="GO" id="GO:0016987">
    <property type="term" value="F:sigma factor activity"/>
    <property type="evidence" value="ECO:0007669"/>
    <property type="project" value="UniProtKB-KW"/>
</dbReference>
<reference evidence="7 8" key="1">
    <citation type="submission" date="2019-04" db="EMBL/GenBank/DDBJ databases">
        <title>Niastella caeni sp. nov., isolated from activated sludge.</title>
        <authorList>
            <person name="Sheng M."/>
        </authorList>
    </citation>
    <scope>NUCLEOTIDE SEQUENCE [LARGE SCALE GENOMIC DNA]</scope>
    <source>
        <strain evidence="7 8">HX-2-15</strain>
    </source>
</reference>
<dbReference type="GO" id="GO:0003677">
    <property type="term" value="F:DNA binding"/>
    <property type="evidence" value="ECO:0007669"/>
    <property type="project" value="InterPro"/>
</dbReference>
<feature type="domain" description="RNA polymerase sigma factor 70 region 4 type 2" evidence="6">
    <location>
        <begin position="129"/>
        <end position="173"/>
    </location>
</feature>
<name>A0A4S8HM93_9BACT</name>